<gene>
    <name evidence="3" type="ORF">HALO32_01337</name>
</gene>
<evidence type="ECO:0000259" key="1">
    <source>
        <dbReference type="Pfam" id="PF13439"/>
    </source>
</evidence>
<keyword evidence="3" id="KW-0328">Glycosyltransferase</keyword>
<dbReference type="Gene3D" id="3.40.50.2000">
    <property type="entry name" value="Glycogen Phosphorylase B"/>
    <property type="match status" value="4"/>
</dbReference>
<dbReference type="Proteomes" id="UP000326725">
    <property type="component" value="Unassembled WGS sequence"/>
</dbReference>
<feature type="domain" description="Spore protein YkvP/CgeB glycosyl transferase-like" evidence="2">
    <location>
        <begin position="679"/>
        <end position="820"/>
    </location>
</feature>
<dbReference type="CDD" id="cd03801">
    <property type="entry name" value="GT4_PimA-like"/>
    <property type="match status" value="2"/>
</dbReference>
<feature type="domain" description="Glycosyltransferase subfamily 4-like N-terminal" evidence="1">
    <location>
        <begin position="438"/>
        <end position="639"/>
    </location>
</feature>
<accession>A0A5K1I8C0</accession>
<organism evidence="3 4">
    <name type="scientific">Halomonas lysinitropha</name>
    <dbReference type="NCBI Taxonomy" id="2607506"/>
    <lineage>
        <taxon>Bacteria</taxon>
        <taxon>Pseudomonadati</taxon>
        <taxon>Pseudomonadota</taxon>
        <taxon>Gammaproteobacteria</taxon>
        <taxon>Oceanospirillales</taxon>
        <taxon>Halomonadaceae</taxon>
        <taxon>Halomonas</taxon>
    </lineage>
</organism>
<evidence type="ECO:0000259" key="2">
    <source>
        <dbReference type="Pfam" id="PF13524"/>
    </source>
</evidence>
<sequence length="835" mass="91710">MKVAIIAPSPVPFTIGGAEKLWWGLWQHLNRESDHQAELIKLPSPERTLREVMASYRRFSELDVSHFDAVITTKYPAWMVSHPDHRLYLQHPLRGLYDTWPWPELSDAAAFDDADGWPDPLIARPALAAAEGLPAWRTLRDLLAAAPRREHLGELFAAFESLAADITPTQAPLLAFPGPLARALVQHLDRIAMAPEVITRYSAISATVAHRPGYFPAGARVQVLPHPSDLDVSPPQAVTPEQATPRLFTCSRLEAPKRLDLLIRAFRRTRGKGELWIAGSGPERAALAQLAAEDPRIHFLGFLRDSEIVDQYRAACAVPFIPRDEDLGLITLEAMAVGRPVITCTDSGGPTEFVEDGMTGWCIPPEEAALAEALDAALSDPAYCSRLGRAARERTKGISWQRVAEGLLGPAPDLPVVQVSRPGHWLVLNTFAVTPPRGGGQNRIYHLYRHLARQAGVRITLLCLDTQAESERQRWIAPGLEEHCIPLTPAQFTTLHRQSQALGAPLDDLFAIHGWVDNPAFLAALARHAETATLGICAHPYLVHAMRAHGPSPWWYEAHNVEAELKRDILAPALASDDLATRQRAATLLDDVEQAEATACRDSAEIIACAEEDLAVFRRRYGLPQEKGVVVPNCADLERLPFIDMPTRRAWQRRLGMARPVALFIASWHGPNLAAARFIAERLAPAHPTVDFVLVGSLCQHPQLPALPVNMRAAGLVSEAELKVLLASADIALNPMLGGSGSNLKMLDYTASGVPVLTTFFGNRGLDFAPEAVWLAAPGELSRRLHELLVTDDVERQARVSAARCQTEAHFDWASAVRALARPKRPDPTQGRFSK</sequence>
<dbReference type="EC" id="2.4.1.11" evidence="3"/>
<dbReference type="InterPro" id="IPR055259">
    <property type="entry name" value="YkvP/CgeB_Glyco_trans-like"/>
</dbReference>
<dbReference type="PANTHER" id="PTHR12526:SF625">
    <property type="entry name" value="PHOSPHATIDYLINOSITOL GLYCAN-CLASS A"/>
    <property type="match status" value="1"/>
</dbReference>
<reference evidence="3 4" key="1">
    <citation type="submission" date="2019-09" db="EMBL/GenBank/DDBJ databases">
        <authorList>
            <person name="Criscuolo A."/>
        </authorList>
    </citation>
    <scope>NUCLEOTIDE SEQUENCE [LARGE SCALE GENOMIC DNA]</scope>
    <source>
        <strain evidence="4">3(2)</strain>
    </source>
</reference>
<proteinExistence type="predicted"/>
<dbReference type="InterPro" id="IPR028098">
    <property type="entry name" value="Glyco_trans_4-like_N"/>
</dbReference>
<dbReference type="GO" id="GO:1901135">
    <property type="term" value="P:carbohydrate derivative metabolic process"/>
    <property type="evidence" value="ECO:0007669"/>
    <property type="project" value="UniProtKB-ARBA"/>
</dbReference>
<keyword evidence="3" id="KW-0808">Transferase</keyword>
<dbReference type="Pfam" id="PF13439">
    <property type="entry name" value="Glyco_transf_4"/>
    <property type="match status" value="1"/>
</dbReference>
<evidence type="ECO:0000313" key="3">
    <source>
        <dbReference type="EMBL" id="VVZ95272.1"/>
    </source>
</evidence>
<dbReference type="EMBL" id="CABVOU010000027">
    <property type="protein sequence ID" value="VVZ95272.1"/>
    <property type="molecule type" value="Genomic_DNA"/>
</dbReference>
<dbReference type="Pfam" id="PF13524">
    <property type="entry name" value="Glyco_trans_1_2"/>
    <property type="match status" value="1"/>
</dbReference>
<dbReference type="AlphaFoldDB" id="A0A5K1I8C0"/>
<name>A0A5K1I8C0_9GAMM</name>
<protein>
    <submittedName>
        <fullName evidence="3">Glycogen synthase</fullName>
        <ecNumber evidence="3">2.4.1.11</ecNumber>
    </submittedName>
</protein>
<dbReference type="RefSeq" id="WP_151442985.1">
    <property type="nucleotide sequence ID" value="NZ_CABVOU010000027.1"/>
</dbReference>
<dbReference type="SUPFAM" id="SSF53756">
    <property type="entry name" value="UDP-Glycosyltransferase/glycogen phosphorylase"/>
    <property type="match status" value="2"/>
</dbReference>
<dbReference type="PANTHER" id="PTHR12526">
    <property type="entry name" value="GLYCOSYLTRANSFERASE"/>
    <property type="match status" value="1"/>
</dbReference>
<keyword evidence="4" id="KW-1185">Reference proteome</keyword>
<evidence type="ECO:0000313" key="4">
    <source>
        <dbReference type="Proteomes" id="UP000326725"/>
    </source>
</evidence>
<dbReference type="Pfam" id="PF13692">
    <property type="entry name" value="Glyco_trans_1_4"/>
    <property type="match status" value="1"/>
</dbReference>
<dbReference type="GO" id="GO:0004373">
    <property type="term" value="F:alpha-1,4-glucan glucosyltransferase (UDP-glucose donor) activity"/>
    <property type="evidence" value="ECO:0007669"/>
    <property type="project" value="UniProtKB-EC"/>
</dbReference>